<protein>
    <recommendedName>
        <fullName evidence="5">Secreted protein</fullName>
    </recommendedName>
</protein>
<organism evidence="3 4">
    <name type="scientific">Hypsibius exemplaris</name>
    <name type="common">Freshwater tardigrade</name>
    <dbReference type="NCBI Taxonomy" id="2072580"/>
    <lineage>
        <taxon>Eukaryota</taxon>
        <taxon>Metazoa</taxon>
        <taxon>Ecdysozoa</taxon>
        <taxon>Tardigrada</taxon>
        <taxon>Eutardigrada</taxon>
        <taxon>Parachela</taxon>
        <taxon>Hypsibioidea</taxon>
        <taxon>Hypsibiidae</taxon>
        <taxon>Hypsibius</taxon>
    </lineage>
</organism>
<reference evidence="4" key="1">
    <citation type="submission" date="2017-01" db="EMBL/GenBank/DDBJ databases">
        <title>Comparative genomics of anhydrobiosis in the tardigrade Hypsibius dujardini.</title>
        <authorList>
            <person name="Yoshida Y."/>
            <person name="Koutsovoulos G."/>
            <person name="Laetsch D."/>
            <person name="Stevens L."/>
            <person name="Kumar S."/>
            <person name="Horikawa D."/>
            <person name="Ishino K."/>
            <person name="Komine S."/>
            <person name="Tomita M."/>
            <person name="Blaxter M."/>
            <person name="Arakawa K."/>
        </authorList>
    </citation>
    <scope>NUCLEOTIDE SEQUENCE [LARGE SCALE GENOMIC DNA]</scope>
    <source>
        <strain evidence="4">Z151</strain>
    </source>
</reference>
<dbReference type="EMBL" id="MTYJ01000069">
    <property type="protein sequence ID" value="OQV16852.1"/>
    <property type="molecule type" value="Genomic_DNA"/>
</dbReference>
<feature type="region of interest" description="Disordered" evidence="1">
    <location>
        <begin position="171"/>
        <end position="218"/>
    </location>
</feature>
<feature type="compositionally biased region" description="Low complexity" evidence="1">
    <location>
        <begin position="184"/>
        <end position="200"/>
    </location>
</feature>
<dbReference type="AlphaFoldDB" id="A0A1W0WNV9"/>
<accession>A0A1W0WNV9</accession>
<evidence type="ECO:0000256" key="1">
    <source>
        <dbReference type="SAM" id="MobiDB-lite"/>
    </source>
</evidence>
<feature type="signal peptide" evidence="2">
    <location>
        <begin position="1"/>
        <end position="15"/>
    </location>
</feature>
<proteinExistence type="predicted"/>
<keyword evidence="4" id="KW-1185">Reference proteome</keyword>
<evidence type="ECO:0000256" key="2">
    <source>
        <dbReference type="SAM" id="SignalP"/>
    </source>
</evidence>
<comment type="caution">
    <text evidence="3">The sequence shown here is derived from an EMBL/GenBank/DDBJ whole genome shotgun (WGS) entry which is preliminary data.</text>
</comment>
<dbReference type="Proteomes" id="UP000192578">
    <property type="component" value="Unassembled WGS sequence"/>
</dbReference>
<evidence type="ECO:0000313" key="4">
    <source>
        <dbReference type="Proteomes" id="UP000192578"/>
    </source>
</evidence>
<keyword evidence="2" id="KW-0732">Signal</keyword>
<evidence type="ECO:0008006" key="5">
    <source>
        <dbReference type="Google" id="ProtNLM"/>
    </source>
</evidence>
<dbReference type="OrthoDB" id="10421709at2759"/>
<gene>
    <name evidence="3" type="ORF">BV898_09024</name>
</gene>
<sequence>MKFLIILGLLALVSADNVRVEFNLQQYDNNGGLLASGKKCGGACDPRIIGYVDTDKPLNAWPGPKTDEKTWAAIFEGKSTDSVKVNKIVSRDVCAADFNKANLRIKVIDVNKIFSNSDITQFECLSGGFSEVATSESRAQWSQPKACVGKFNPDKVRLMFTWRAFDVPTSECGRATGAPSRQTSGGSNSGSDRGSDRNSGFGQTPPTTTKKSSWFGRR</sequence>
<feature type="chain" id="PRO_5012009101" description="Secreted protein" evidence="2">
    <location>
        <begin position="16"/>
        <end position="218"/>
    </location>
</feature>
<evidence type="ECO:0000313" key="3">
    <source>
        <dbReference type="EMBL" id="OQV16852.1"/>
    </source>
</evidence>
<feature type="compositionally biased region" description="Polar residues" evidence="1">
    <location>
        <begin position="201"/>
        <end position="212"/>
    </location>
</feature>
<name>A0A1W0WNV9_HYPEX</name>